<sequence>MLDGFAAAGDAAGGAAYTAAEELVRVLMDFYGAGLARVVAGLDEGRLAALLDDELVGGLLALHDLHPEDARTRIGRVLAASRERVEVLDFDEATGRLRLRAASAPGGGCGCGNGGDGVPQELKDALAGLVPEVTAVELEPVRRDREPALLQIGHRPPAAARQR</sequence>
<gene>
    <name evidence="1" type="ORF">GPJ59_33305</name>
</gene>
<keyword evidence="2" id="KW-1185">Reference proteome</keyword>
<dbReference type="EMBL" id="WTFF01000434">
    <property type="protein sequence ID" value="MBW5486596.1"/>
    <property type="molecule type" value="Genomic_DNA"/>
</dbReference>
<reference evidence="1 2" key="1">
    <citation type="submission" date="2019-12" db="EMBL/GenBank/DDBJ databases">
        <title>Genome sequence of Streptomyces bambusae.</title>
        <authorList>
            <person name="Bansal K."/>
            <person name="Choksket S."/>
            <person name="Korpole S."/>
            <person name="Patil P.B."/>
        </authorList>
    </citation>
    <scope>NUCLEOTIDE SEQUENCE [LARGE SCALE GENOMIC DNA]</scope>
    <source>
        <strain evidence="1 2">SK60</strain>
    </source>
</reference>
<evidence type="ECO:0008006" key="3">
    <source>
        <dbReference type="Google" id="ProtNLM"/>
    </source>
</evidence>
<protein>
    <recommendedName>
        <fullName evidence="3">NifU family protein</fullName>
    </recommendedName>
</protein>
<dbReference type="Proteomes" id="UP000812013">
    <property type="component" value="Unassembled WGS sequence"/>
</dbReference>
<organism evidence="1 2">
    <name type="scientific">Streptomyces bambusae</name>
    <dbReference type="NCBI Taxonomy" id="1550616"/>
    <lineage>
        <taxon>Bacteria</taxon>
        <taxon>Bacillati</taxon>
        <taxon>Actinomycetota</taxon>
        <taxon>Actinomycetes</taxon>
        <taxon>Kitasatosporales</taxon>
        <taxon>Streptomycetaceae</taxon>
        <taxon>Streptomyces</taxon>
    </lineage>
</organism>
<accession>A0ABS6ZFR3</accession>
<comment type="caution">
    <text evidence="1">The sequence shown here is derived from an EMBL/GenBank/DDBJ whole genome shotgun (WGS) entry which is preliminary data.</text>
</comment>
<evidence type="ECO:0000313" key="2">
    <source>
        <dbReference type="Proteomes" id="UP000812013"/>
    </source>
</evidence>
<evidence type="ECO:0000313" key="1">
    <source>
        <dbReference type="EMBL" id="MBW5486596.1"/>
    </source>
</evidence>
<name>A0ABS6ZFR3_9ACTN</name>
<proteinExistence type="predicted"/>